<sequence>MKKFFLLCIVLIVSVEFYGCGSTPTKEAIIGTVKQIPNFKKEVFFAWVKSDSFGGAGSLLRIKETDPKISADLYSANSFIIYTTQNDEIYIAFLDHNKLPRILAIQKLK</sequence>
<reference evidence="1 2" key="1">
    <citation type="journal article" date="2016" name="Nat. Commun.">
        <title>Thousands of microbial genomes shed light on interconnected biogeochemical processes in an aquifer system.</title>
        <authorList>
            <person name="Anantharaman K."/>
            <person name="Brown C.T."/>
            <person name="Hug L.A."/>
            <person name="Sharon I."/>
            <person name="Castelle C.J."/>
            <person name="Probst A.J."/>
            <person name="Thomas B.C."/>
            <person name="Singh A."/>
            <person name="Wilkins M.J."/>
            <person name="Karaoz U."/>
            <person name="Brodie E.L."/>
            <person name="Williams K.H."/>
            <person name="Hubbard S.S."/>
            <person name="Banfield J.F."/>
        </authorList>
    </citation>
    <scope>NUCLEOTIDE SEQUENCE [LARGE SCALE GENOMIC DNA]</scope>
</reference>
<accession>A0A1G2F6H1</accession>
<name>A0A1G2F6H1_9BACT</name>
<protein>
    <submittedName>
        <fullName evidence="1">Uncharacterized protein</fullName>
    </submittedName>
</protein>
<dbReference type="Proteomes" id="UP000179099">
    <property type="component" value="Unassembled WGS sequence"/>
</dbReference>
<evidence type="ECO:0000313" key="2">
    <source>
        <dbReference type="Proteomes" id="UP000179099"/>
    </source>
</evidence>
<dbReference type="AlphaFoldDB" id="A0A1G2F6H1"/>
<gene>
    <name evidence="1" type="ORF">A2Y98_03605</name>
</gene>
<dbReference type="STRING" id="1801992.A2Y98_03605"/>
<comment type="caution">
    <text evidence="1">The sequence shown here is derived from an EMBL/GenBank/DDBJ whole genome shotgun (WGS) entry which is preliminary data.</text>
</comment>
<organism evidence="1 2">
    <name type="scientific">Candidatus Portnoybacteria bacterium RBG_19FT_COMBO_36_7</name>
    <dbReference type="NCBI Taxonomy" id="1801992"/>
    <lineage>
        <taxon>Bacteria</taxon>
        <taxon>Candidatus Portnoyibacteriota</taxon>
    </lineage>
</organism>
<proteinExistence type="predicted"/>
<evidence type="ECO:0000313" key="1">
    <source>
        <dbReference type="EMBL" id="OGZ33382.1"/>
    </source>
</evidence>
<dbReference type="EMBL" id="MHMW01000030">
    <property type="protein sequence ID" value="OGZ33382.1"/>
    <property type="molecule type" value="Genomic_DNA"/>
</dbReference>